<reference evidence="2" key="1">
    <citation type="journal article" date="2022" name="Mol. Ecol. Resour.">
        <title>The genomes of chicory, endive, great burdock and yacon provide insights into Asteraceae palaeo-polyploidization history and plant inulin production.</title>
        <authorList>
            <person name="Fan W."/>
            <person name="Wang S."/>
            <person name="Wang H."/>
            <person name="Wang A."/>
            <person name="Jiang F."/>
            <person name="Liu H."/>
            <person name="Zhao H."/>
            <person name="Xu D."/>
            <person name="Zhang Y."/>
        </authorList>
    </citation>
    <scope>NUCLEOTIDE SEQUENCE [LARGE SCALE GENOMIC DNA]</scope>
    <source>
        <strain evidence="2">cv. Niubang</strain>
    </source>
</reference>
<comment type="caution">
    <text evidence="1">The sequence shown here is derived from an EMBL/GenBank/DDBJ whole genome shotgun (WGS) entry which is preliminary data.</text>
</comment>
<dbReference type="EMBL" id="CM042057">
    <property type="protein sequence ID" value="KAI3693096.1"/>
    <property type="molecule type" value="Genomic_DNA"/>
</dbReference>
<dbReference type="Proteomes" id="UP001055879">
    <property type="component" value="Linkage Group LG11"/>
</dbReference>
<accession>A0ACB8Z5W1</accession>
<name>A0ACB8Z5W1_ARCLA</name>
<protein>
    <submittedName>
        <fullName evidence="1">Uncharacterized protein</fullName>
    </submittedName>
</protein>
<evidence type="ECO:0000313" key="2">
    <source>
        <dbReference type="Proteomes" id="UP001055879"/>
    </source>
</evidence>
<keyword evidence="2" id="KW-1185">Reference proteome</keyword>
<organism evidence="1 2">
    <name type="scientific">Arctium lappa</name>
    <name type="common">Greater burdock</name>
    <name type="synonym">Lappa major</name>
    <dbReference type="NCBI Taxonomy" id="4217"/>
    <lineage>
        <taxon>Eukaryota</taxon>
        <taxon>Viridiplantae</taxon>
        <taxon>Streptophyta</taxon>
        <taxon>Embryophyta</taxon>
        <taxon>Tracheophyta</taxon>
        <taxon>Spermatophyta</taxon>
        <taxon>Magnoliopsida</taxon>
        <taxon>eudicotyledons</taxon>
        <taxon>Gunneridae</taxon>
        <taxon>Pentapetalae</taxon>
        <taxon>asterids</taxon>
        <taxon>campanulids</taxon>
        <taxon>Asterales</taxon>
        <taxon>Asteraceae</taxon>
        <taxon>Carduoideae</taxon>
        <taxon>Cardueae</taxon>
        <taxon>Arctiinae</taxon>
        <taxon>Arctium</taxon>
    </lineage>
</organism>
<proteinExistence type="predicted"/>
<evidence type="ECO:0000313" key="1">
    <source>
        <dbReference type="EMBL" id="KAI3693096.1"/>
    </source>
</evidence>
<sequence>MERIAGKISCSEMEGKTWFSCSEMEGKARWRGQVGALSSLLGLSSTLLEGSGCSLGSAVVCDAVCVGRVCRRSVVAFVEV</sequence>
<gene>
    <name evidence="1" type="ORF">L6452_32926</name>
</gene>
<reference evidence="1 2" key="2">
    <citation type="journal article" date="2022" name="Mol. Ecol. Resour.">
        <title>The genomes of chicory, endive, great burdock and yacon provide insights into Asteraceae paleo-polyploidization history and plant inulin production.</title>
        <authorList>
            <person name="Fan W."/>
            <person name="Wang S."/>
            <person name="Wang H."/>
            <person name="Wang A."/>
            <person name="Jiang F."/>
            <person name="Liu H."/>
            <person name="Zhao H."/>
            <person name="Xu D."/>
            <person name="Zhang Y."/>
        </authorList>
    </citation>
    <scope>NUCLEOTIDE SEQUENCE [LARGE SCALE GENOMIC DNA]</scope>
    <source>
        <strain evidence="2">cv. Niubang</strain>
    </source>
</reference>